<organism evidence="2">
    <name type="scientific">Pinguiococcus pyrenoidosus</name>
    <dbReference type="NCBI Taxonomy" id="172671"/>
    <lineage>
        <taxon>Eukaryota</taxon>
        <taxon>Sar</taxon>
        <taxon>Stramenopiles</taxon>
        <taxon>Ochrophyta</taxon>
        <taxon>Pinguiophyceae</taxon>
        <taxon>Pinguiochrysidales</taxon>
        <taxon>Pinguiochrysidaceae</taxon>
        <taxon>Pinguiococcus</taxon>
    </lineage>
</organism>
<dbReference type="PRINTS" id="PR00111">
    <property type="entry name" value="ABHYDROLASE"/>
</dbReference>
<name>A0A7R9U2R9_9STRA</name>
<dbReference type="AlphaFoldDB" id="A0A7R9U2R9"/>
<evidence type="ECO:0000313" key="2">
    <source>
        <dbReference type="EMBL" id="CAD8252819.1"/>
    </source>
</evidence>
<reference evidence="2" key="1">
    <citation type="submission" date="2021-01" db="EMBL/GenBank/DDBJ databases">
        <authorList>
            <person name="Corre E."/>
            <person name="Pelletier E."/>
            <person name="Niang G."/>
            <person name="Scheremetjew M."/>
            <person name="Finn R."/>
            <person name="Kale V."/>
            <person name="Holt S."/>
            <person name="Cochrane G."/>
            <person name="Meng A."/>
            <person name="Brown T."/>
            <person name="Cohen L."/>
        </authorList>
    </citation>
    <scope>NUCLEOTIDE SEQUENCE</scope>
    <source>
        <strain evidence="2">CCMP2078</strain>
    </source>
</reference>
<dbReference type="InterPro" id="IPR029058">
    <property type="entry name" value="AB_hydrolase_fold"/>
</dbReference>
<sequence>MEFRRLLPRLAKGGHDTYAVDMLGWGFSERLGQYVKGGFSADAKRDALYSFWRDEMQGEPVVLAGASLGGAAAIEFAAAHPHAVAGMVLIDAQGFVDGVGMLSKLPDPLARLGIQILKSRPLRRMANDMSYADPRFATEDAMRIGRLHTLRDTWETAAVDFMLSGGFAPASKISRVQCPVQVLWGRDDKILEPEKAGRFVEELEKCQLDWIEQCGHVPHLEQPDETSRLISKFVYDLAESA</sequence>
<dbReference type="SUPFAM" id="SSF53474">
    <property type="entry name" value="alpha/beta-Hydrolases"/>
    <property type="match status" value="1"/>
</dbReference>
<dbReference type="PANTHER" id="PTHR43689:SF8">
    <property type="entry name" value="ALPHA_BETA-HYDROLASES SUPERFAMILY PROTEIN"/>
    <property type="match status" value="1"/>
</dbReference>
<dbReference type="EMBL" id="HBEA01003109">
    <property type="protein sequence ID" value="CAD8252819.1"/>
    <property type="molecule type" value="Transcribed_RNA"/>
</dbReference>
<proteinExistence type="predicted"/>
<dbReference type="InterPro" id="IPR000639">
    <property type="entry name" value="Epox_hydrolase-like"/>
</dbReference>
<feature type="domain" description="AB hydrolase-1" evidence="1">
    <location>
        <begin position="5"/>
        <end position="227"/>
    </location>
</feature>
<protein>
    <recommendedName>
        <fullName evidence="1">AB hydrolase-1 domain-containing protein</fullName>
    </recommendedName>
</protein>
<dbReference type="PRINTS" id="PR00412">
    <property type="entry name" value="EPOXHYDRLASE"/>
</dbReference>
<dbReference type="PANTHER" id="PTHR43689">
    <property type="entry name" value="HYDROLASE"/>
    <property type="match status" value="1"/>
</dbReference>
<gene>
    <name evidence="2" type="ORF">PPYR1160_LOCUS2311</name>
</gene>
<accession>A0A7R9U2R9</accession>
<evidence type="ECO:0000259" key="1">
    <source>
        <dbReference type="Pfam" id="PF12697"/>
    </source>
</evidence>
<dbReference type="GO" id="GO:0003824">
    <property type="term" value="F:catalytic activity"/>
    <property type="evidence" value="ECO:0007669"/>
    <property type="project" value="InterPro"/>
</dbReference>
<dbReference type="Pfam" id="PF12697">
    <property type="entry name" value="Abhydrolase_6"/>
    <property type="match status" value="1"/>
</dbReference>
<dbReference type="InterPro" id="IPR000073">
    <property type="entry name" value="AB_hydrolase_1"/>
</dbReference>
<dbReference type="Gene3D" id="3.40.50.1820">
    <property type="entry name" value="alpha/beta hydrolase"/>
    <property type="match status" value="1"/>
</dbReference>